<sequence length="105" mass="11127">MGTKVNRDGKKGGSRVCLRHRLAQVEDSDDSLLVDDLDQGPPVPWGRGSSRSGPSWLLGGSVIDRTTSWSLKAAAFGWAHQNDTLANLTSGIQTPGPSSKGRADI</sequence>
<gene>
    <name evidence="2" type="ORF">FPE_LOCUS1750</name>
</gene>
<name>A0AAD1YMZ6_9LAMI</name>
<proteinExistence type="predicted"/>
<dbReference type="AlphaFoldDB" id="A0AAD1YMZ6"/>
<reference evidence="2" key="1">
    <citation type="submission" date="2023-05" db="EMBL/GenBank/DDBJ databases">
        <authorList>
            <person name="Huff M."/>
        </authorList>
    </citation>
    <scope>NUCLEOTIDE SEQUENCE</scope>
</reference>
<dbReference type="Proteomes" id="UP000834106">
    <property type="component" value="Chromosome 1"/>
</dbReference>
<evidence type="ECO:0000313" key="2">
    <source>
        <dbReference type="EMBL" id="CAI9754319.1"/>
    </source>
</evidence>
<protein>
    <submittedName>
        <fullName evidence="2">Uncharacterized protein</fullName>
    </submittedName>
</protein>
<organism evidence="2 3">
    <name type="scientific">Fraxinus pennsylvanica</name>
    <dbReference type="NCBI Taxonomy" id="56036"/>
    <lineage>
        <taxon>Eukaryota</taxon>
        <taxon>Viridiplantae</taxon>
        <taxon>Streptophyta</taxon>
        <taxon>Embryophyta</taxon>
        <taxon>Tracheophyta</taxon>
        <taxon>Spermatophyta</taxon>
        <taxon>Magnoliopsida</taxon>
        <taxon>eudicotyledons</taxon>
        <taxon>Gunneridae</taxon>
        <taxon>Pentapetalae</taxon>
        <taxon>asterids</taxon>
        <taxon>lamiids</taxon>
        <taxon>Lamiales</taxon>
        <taxon>Oleaceae</taxon>
        <taxon>Oleeae</taxon>
        <taxon>Fraxinus</taxon>
    </lineage>
</organism>
<evidence type="ECO:0000256" key="1">
    <source>
        <dbReference type="SAM" id="MobiDB-lite"/>
    </source>
</evidence>
<accession>A0AAD1YMZ6</accession>
<keyword evidence="3" id="KW-1185">Reference proteome</keyword>
<dbReference type="EMBL" id="OU503036">
    <property type="protein sequence ID" value="CAI9754319.1"/>
    <property type="molecule type" value="Genomic_DNA"/>
</dbReference>
<feature type="region of interest" description="Disordered" evidence="1">
    <location>
        <begin position="32"/>
        <end position="53"/>
    </location>
</feature>
<evidence type="ECO:0000313" key="3">
    <source>
        <dbReference type="Proteomes" id="UP000834106"/>
    </source>
</evidence>